<reference evidence="2" key="1">
    <citation type="submission" date="2022-06" db="EMBL/GenBank/DDBJ databases">
        <authorList>
            <person name="Berger JAMES D."/>
            <person name="Berger JAMES D."/>
        </authorList>
    </citation>
    <scope>NUCLEOTIDE SEQUENCE [LARGE SCALE GENOMIC DNA]</scope>
</reference>
<feature type="chain" id="PRO_5041699955" description="Secreted protein" evidence="1">
    <location>
        <begin position="19"/>
        <end position="86"/>
    </location>
</feature>
<evidence type="ECO:0000313" key="2">
    <source>
        <dbReference type="Proteomes" id="UP000050795"/>
    </source>
</evidence>
<dbReference type="AlphaFoldDB" id="A0AA85JSL8"/>
<dbReference type="WBParaSite" id="TREG1_38930.1">
    <property type="protein sequence ID" value="TREG1_38930.1"/>
    <property type="gene ID" value="TREG1_38930"/>
</dbReference>
<reference evidence="3" key="2">
    <citation type="submission" date="2023-11" db="UniProtKB">
        <authorList>
            <consortium name="WormBaseParasite"/>
        </authorList>
    </citation>
    <scope>IDENTIFICATION</scope>
</reference>
<evidence type="ECO:0000256" key="1">
    <source>
        <dbReference type="SAM" id="SignalP"/>
    </source>
</evidence>
<protein>
    <recommendedName>
        <fullName evidence="4">Secreted protein</fullName>
    </recommendedName>
</protein>
<evidence type="ECO:0000313" key="3">
    <source>
        <dbReference type="WBParaSite" id="TREG1_38930.1"/>
    </source>
</evidence>
<evidence type="ECO:0008006" key="4">
    <source>
        <dbReference type="Google" id="ProtNLM"/>
    </source>
</evidence>
<dbReference type="Proteomes" id="UP000050795">
    <property type="component" value="Unassembled WGS sequence"/>
</dbReference>
<organism evidence="2 3">
    <name type="scientific">Trichobilharzia regenti</name>
    <name type="common">Nasal bird schistosome</name>
    <dbReference type="NCBI Taxonomy" id="157069"/>
    <lineage>
        <taxon>Eukaryota</taxon>
        <taxon>Metazoa</taxon>
        <taxon>Spiralia</taxon>
        <taxon>Lophotrochozoa</taxon>
        <taxon>Platyhelminthes</taxon>
        <taxon>Trematoda</taxon>
        <taxon>Digenea</taxon>
        <taxon>Strigeidida</taxon>
        <taxon>Schistosomatoidea</taxon>
        <taxon>Schistosomatidae</taxon>
        <taxon>Trichobilharzia</taxon>
    </lineage>
</organism>
<keyword evidence="1" id="KW-0732">Signal</keyword>
<keyword evidence="2" id="KW-1185">Reference proteome</keyword>
<accession>A0AA85JSL8</accession>
<name>A0AA85JSL8_TRIRE</name>
<feature type="signal peptide" evidence="1">
    <location>
        <begin position="1"/>
        <end position="18"/>
    </location>
</feature>
<proteinExistence type="predicted"/>
<sequence>MKLHIPFIFMLLSYCVFGQNQFPANFPISGQYPFWPTWYYPPQCVGDFYGRIWCLWNPYWQSYSGYPPYPPVLGANPRNRSNFNVK</sequence>